<evidence type="ECO:0000259" key="2">
    <source>
        <dbReference type="Pfam" id="PF13302"/>
    </source>
</evidence>
<dbReference type="InterPro" id="IPR000182">
    <property type="entry name" value="GNAT_dom"/>
</dbReference>
<dbReference type="EMBL" id="MCGR01000001">
    <property type="protein sequence ID" value="ORY92601.1"/>
    <property type="molecule type" value="Genomic_DNA"/>
</dbReference>
<comment type="caution">
    <text evidence="3">The sequence shown here is derived from an EMBL/GenBank/DDBJ whole genome shotgun (WGS) entry which is preliminary data.</text>
</comment>
<feature type="region of interest" description="Disordered" evidence="1">
    <location>
        <begin position="234"/>
        <end position="265"/>
    </location>
</feature>
<name>A0A1Y2G3T2_9BASI</name>
<dbReference type="Pfam" id="PF13302">
    <property type="entry name" value="Acetyltransf_3"/>
    <property type="match status" value="1"/>
</dbReference>
<dbReference type="PANTHER" id="PTHR43328:SF1">
    <property type="entry name" value="N-ACETYLTRANSFERASE DOMAIN-CONTAINING PROTEIN"/>
    <property type="match status" value="1"/>
</dbReference>
<accession>A0A1Y2G3T2</accession>
<dbReference type="OrthoDB" id="2536529at2759"/>
<feature type="domain" description="N-acetyltransferase" evidence="2">
    <location>
        <begin position="133"/>
        <end position="231"/>
    </location>
</feature>
<dbReference type="AlphaFoldDB" id="A0A1Y2G3T2"/>
<keyword evidence="4" id="KW-1185">Reference proteome</keyword>
<feature type="compositionally biased region" description="Basic and acidic residues" evidence="1">
    <location>
        <begin position="250"/>
        <end position="264"/>
    </location>
</feature>
<proteinExistence type="predicted"/>
<sequence length="301" mass="33821">MTTSPLLTPSLIDSITANTPLRFTTSHRPFLPLSHPLFPNRLSLTLPHPTDSPNKLATLNHPSVYPMLQGPPYPYTSADSSSWDALLLSHWETCLTHWVKGEWKEGLQACGGCPVNNLRLAGEGEELGEGEWVGDLGVFRWRFEEMEEGEVRERLCEENVGRKVGEEGVVWSFGFFLHPPHHGLQIPTHALRSLLTTWYLPPHLLNCKHIRSAAFVNNPASRRVQEKCGMRLVPLPSSTPSPSAAANDETADRAQEKEKEREEGLTYVHQISESRGGGEQRVWVFDWEEGRDGSLEGRFLD</sequence>
<protein>
    <recommendedName>
        <fullName evidence="2">N-acetyltransferase domain-containing protein</fullName>
    </recommendedName>
</protein>
<dbReference type="Proteomes" id="UP000193467">
    <property type="component" value="Unassembled WGS sequence"/>
</dbReference>
<evidence type="ECO:0000313" key="3">
    <source>
        <dbReference type="EMBL" id="ORY92601.1"/>
    </source>
</evidence>
<dbReference type="InterPro" id="IPR016181">
    <property type="entry name" value="Acyl_CoA_acyltransferase"/>
</dbReference>
<reference evidence="3 4" key="1">
    <citation type="submission" date="2016-07" db="EMBL/GenBank/DDBJ databases">
        <title>Pervasive Adenine N6-methylation of Active Genes in Fungi.</title>
        <authorList>
            <consortium name="DOE Joint Genome Institute"/>
            <person name="Mondo S.J."/>
            <person name="Dannebaum R.O."/>
            <person name="Kuo R.C."/>
            <person name="Labutti K."/>
            <person name="Haridas S."/>
            <person name="Kuo A."/>
            <person name="Salamov A."/>
            <person name="Ahrendt S.R."/>
            <person name="Lipzen A."/>
            <person name="Sullivan W."/>
            <person name="Andreopoulos W.B."/>
            <person name="Clum A."/>
            <person name="Lindquist E."/>
            <person name="Daum C."/>
            <person name="Ramamoorthy G.K."/>
            <person name="Gryganskyi A."/>
            <person name="Culley D."/>
            <person name="Magnuson J.K."/>
            <person name="James T.Y."/>
            <person name="O'Malley M.A."/>
            <person name="Stajich J.E."/>
            <person name="Spatafora J.W."/>
            <person name="Visel A."/>
            <person name="Grigoriev I.V."/>
        </authorList>
    </citation>
    <scope>NUCLEOTIDE SEQUENCE [LARGE SCALE GENOMIC DNA]</scope>
    <source>
        <strain evidence="3 4">62-1032</strain>
    </source>
</reference>
<gene>
    <name evidence="3" type="ORF">BCR35DRAFT_327723</name>
</gene>
<dbReference type="SUPFAM" id="SSF55729">
    <property type="entry name" value="Acyl-CoA N-acyltransferases (Nat)"/>
    <property type="match status" value="1"/>
</dbReference>
<evidence type="ECO:0000313" key="4">
    <source>
        <dbReference type="Proteomes" id="UP000193467"/>
    </source>
</evidence>
<dbReference type="Gene3D" id="3.40.630.30">
    <property type="match status" value="1"/>
</dbReference>
<dbReference type="PANTHER" id="PTHR43328">
    <property type="entry name" value="ACETYLTRANSFERASE-RELATED"/>
    <property type="match status" value="1"/>
</dbReference>
<organism evidence="3 4">
    <name type="scientific">Leucosporidium creatinivorum</name>
    <dbReference type="NCBI Taxonomy" id="106004"/>
    <lineage>
        <taxon>Eukaryota</taxon>
        <taxon>Fungi</taxon>
        <taxon>Dikarya</taxon>
        <taxon>Basidiomycota</taxon>
        <taxon>Pucciniomycotina</taxon>
        <taxon>Microbotryomycetes</taxon>
        <taxon>Leucosporidiales</taxon>
        <taxon>Leucosporidium</taxon>
    </lineage>
</organism>
<feature type="compositionally biased region" description="Low complexity" evidence="1">
    <location>
        <begin position="234"/>
        <end position="246"/>
    </location>
</feature>
<dbReference type="GO" id="GO:0016747">
    <property type="term" value="F:acyltransferase activity, transferring groups other than amino-acyl groups"/>
    <property type="evidence" value="ECO:0007669"/>
    <property type="project" value="InterPro"/>
</dbReference>
<dbReference type="STRING" id="106004.A0A1Y2G3T2"/>
<evidence type="ECO:0000256" key="1">
    <source>
        <dbReference type="SAM" id="MobiDB-lite"/>
    </source>
</evidence>
<dbReference type="InParanoid" id="A0A1Y2G3T2"/>